<keyword evidence="1" id="KW-0472">Membrane</keyword>
<organism evidence="3 4">
    <name type="scientific">Naematelia encephala</name>
    <dbReference type="NCBI Taxonomy" id="71784"/>
    <lineage>
        <taxon>Eukaryota</taxon>
        <taxon>Fungi</taxon>
        <taxon>Dikarya</taxon>
        <taxon>Basidiomycota</taxon>
        <taxon>Agaricomycotina</taxon>
        <taxon>Tremellomycetes</taxon>
        <taxon>Tremellales</taxon>
        <taxon>Naemateliaceae</taxon>
        <taxon>Naematelia</taxon>
    </lineage>
</organism>
<dbReference type="Pfam" id="PF05368">
    <property type="entry name" value="NmrA"/>
    <property type="match status" value="1"/>
</dbReference>
<keyword evidence="1" id="KW-1133">Transmembrane helix</keyword>
<accession>A0A1Y2ASB9</accession>
<dbReference type="PANTHER" id="PTHR48079">
    <property type="entry name" value="PROTEIN YEEZ"/>
    <property type="match status" value="1"/>
</dbReference>
<evidence type="ECO:0000313" key="3">
    <source>
        <dbReference type="EMBL" id="ORY25190.1"/>
    </source>
</evidence>
<dbReference type="PANTHER" id="PTHR48079:SF6">
    <property type="entry name" value="NAD(P)-BINDING DOMAIN-CONTAINING PROTEIN-RELATED"/>
    <property type="match status" value="1"/>
</dbReference>
<dbReference type="STRING" id="71784.A0A1Y2ASB9"/>
<dbReference type="Proteomes" id="UP000193986">
    <property type="component" value="Unassembled WGS sequence"/>
</dbReference>
<dbReference type="EMBL" id="MCFC01000060">
    <property type="protein sequence ID" value="ORY25190.1"/>
    <property type="molecule type" value="Genomic_DNA"/>
</dbReference>
<dbReference type="AlphaFoldDB" id="A0A1Y2ASB9"/>
<feature type="domain" description="NmrA-like" evidence="2">
    <location>
        <begin position="18"/>
        <end position="102"/>
    </location>
</feature>
<dbReference type="SUPFAM" id="SSF51735">
    <property type="entry name" value="NAD(P)-binding Rossmann-fold domains"/>
    <property type="match status" value="1"/>
</dbReference>
<dbReference type="InParanoid" id="A0A1Y2ASB9"/>
<dbReference type="InterPro" id="IPR008030">
    <property type="entry name" value="NmrA-like"/>
</dbReference>
<comment type="caution">
    <text evidence="3">The sequence shown here is derived from an EMBL/GenBank/DDBJ whole genome shotgun (WGS) entry which is preliminary data.</text>
</comment>
<gene>
    <name evidence="3" type="ORF">BCR39DRAFT_545017</name>
</gene>
<evidence type="ECO:0000313" key="4">
    <source>
        <dbReference type="Proteomes" id="UP000193986"/>
    </source>
</evidence>
<dbReference type="OrthoDB" id="10262413at2759"/>
<evidence type="ECO:0000259" key="2">
    <source>
        <dbReference type="Pfam" id="PF05368"/>
    </source>
</evidence>
<name>A0A1Y2ASB9_9TREE</name>
<dbReference type="GO" id="GO:0004029">
    <property type="term" value="F:aldehyde dehydrogenase (NAD+) activity"/>
    <property type="evidence" value="ECO:0007669"/>
    <property type="project" value="TreeGrafter"/>
</dbReference>
<protein>
    <recommendedName>
        <fullName evidence="2">NmrA-like domain-containing protein</fullName>
    </recommendedName>
</protein>
<dbReference type="GO" id="GO:0005737">
    <property type="term" value="C:cytoplasm"/>
    <property type="evidence" value="ECO:0007669"/>
    <property type="project" value="TreeGrafter"/>
</dbReference>
<dbReference type="Gene3D" id="3.40.50.720">
    <property type="entry name" value="NAD(P)-binding Rossmann-like Domain"/>
    <property type="match status" value="1"/>
</dbReference>
<dbReference type="InterPro" id="IPR051783">
    <property type="entry name" value="NAD(P)-dependent_oxidoreduct"/>
</dbReference>
<dbReference type="InterPro" id="IPR036291">
    <property type="entry name" value="NAD(P)-bd_dom_sf"/>
</dbReference>
<evidence type="ECO:0000256" key="1">
    <source>
        <dbReference type="SAM" id="Phobius"/>
    </source>
</evidence>
<reference evidence="3 4" key="1">
    <citation type="submission" date="2016-07" db="EMBL/GenBank/DDBJ databases">
        <title>Pervasive Adenine N6-methylation of Active Genes in Fungi.</title>
        <authorList>
            <consortium name="DOE Joint Genome Institute"/>
            <person name="Mondo S.J."/>
            <person name="Dannebaum R.O."/>
            <person name="Kuo R.C."/>
            <person name="Labutti K."/>
            <person name="Haridas S."/>
            <person name="Kuo A."/>
            <person name="Salamov A."/>
            <person name="Ahrendt S.R."/>
            <person name="Lipzen A."/>
            <person name="Sullivan W."/>
            <person name="Andreopoulos W.B."/>
            <person name="Clum A."/>
            <person name="Lindquist E."/>
            <person name="Daum C."/>
            <person name="Ramamoorthy G.K."/>
            <person name="Gryganskyi A."/>
            <person name="Culley D."/>
            <person name="Magnuson J.K."/>
            <person name="James T.Y."/>
            <person name="O'Malley M.A."/>
            <person name="Stajich J.E."/>
            <person name="Spatafora J.W."/>
            <person name="Visel A."/>
            <person name="Grigoriev I.V."/>
        </authorList>
    </citation>
    <scope>NUCLEOTIDE SEQUENCE [LARGE SCALE GENOMIC DNA]</scope>
    <source>
        <strain evidence="3 4">68-887.2</strain>
    </source>
</reference>
<keyword evidence="4" id="KW-1185">Reference proteome</keyword>
<proteinExistence type="predicted"/>
<sequence>MAPRTVIKASDLPESAKDKTIFLTGATGYIGGTVLTYLLSLPAPPAKITALVRDAKKAEALKSISTKGTTIETIVASLSDLEILTSAAESHDIVVSTANADDLDAIKAILEGLKRRKEKTGHRPLLIHTSGTGVLADNAKGQYPNDRIFTDLNPTPATKKSPALLSIATLPETAPHRPVDLAIVIADASAYCKSYIVLPSTIWGPGEGEVFEKGISNSFSQQVPNLVKAALDRGQAGMIGKGANIWNHVNIHDLGELYSLVYAGALRGDIGHGTSGYYFGTTGEYTRYAVASAIGSALIENGWGKDAQPTSFTPEEIQKYFKGSEFDGCNSRGVSDRSKSIGWKPRFTEMADLDKHVKEETVRVEKVFGSKFSKD</sequence>
<feature type="transmembrane region" description="Helical" evidence="1">
    <location>
        <begin position="21"/>
        <end position="39"/>
    </location>
</feature>
<keyword evidence="1" id="KW-0812">Transmembrane</keyword>